<organism evidence="3 4">
    <name type="scientific">Candidatus Zambryskibacteria bacterium RIFCSPLOWO2_01_FULL_45_21</name>
    <dbReference type="NCBI Taxonomy" id="1802761"/>
    <lineage>
        <taxon>Bacteria</taxon>
        <taxon>Candidatus Zambryskiibacteriota</taxon>
    </lineage>
</organism>
<evidence type="ECO:0000259" key="2">
    <source>
        <dbReference type="Pfam" id="PF02557"/>
    </source>
</evidence>
<proteinExistence type="predicted"/>
<keyword evidence="1" id="KW-1133">Transmembrane helix</keyword>
<sequence>MVFHMKHQNPKSTKKFSLDLPNIIPAVIVFVALGGALAYGFIQISKLTKSIDSLAAETSENTARLSQDIVVLRAQNTGLSELLSDTRQNVEAVNTKVGGVEETVGSISGTVGTLQKLSQIDPELLKKYSKVFFMNENYVPVHLTEIPSDNIYSLSRAEQFLTEAWPFLKKMLDTAKSNGITLYVKSAYRSFGEQQSLKSSYTVIYGAGTANSFSADQGYSEHQLGTTVDLITIGLGGQLGGFDSTKAYQWLVDNAYRYGFVLSYPKGNSYYVYEPWHWRFIGVKLATFLHNEKRNFYDVDQREIDEYLVNIFD</sequence>
<evidence type="ECO:0000313" key="4">
    <source>
        <dbReference type="Proteomes" id="UP000176800"/>
    </source>
</evidence>
<name>A0A1G2U4Q9_9BACT</name>
<gene>
    <name evidence="3" type="ORF">A3B14_03925</name>
</gene>
<keyword evidence="1" id="KW-0812">Transmembrane</keyword>
<dbReference type="Pfam" id="PF02557">
    <property type="entry name" value="VanY"/>
    <property type="match status" value="1"/>
</dbReference>
<dbReference type="GO" id="GO:0008233">
    <property type="term" value="F:peptidase activity"/>
    <property type="evidence" value="ECO:0007669"/>
    <property type="project" value="InterPro"/>
</dbReference>
<dbReference type="Gene3D" id="3.30.1380.10">
    <property type="match status" value="1"/>
</dbReference>
<dbReference type="AlphaFoldDB" id="A0A1G2U4Q9"/>
<protein>
    <recommendedName>
        <fullName evidence="2">D-alanyl-D-alanine carboxypeptidase-like core domain-containing protein</fullName>
    </recommendedName>
</protein>
<dbReference type="InterPro" id="IPR052179">
    <property type="entry name" value="DD-CPase-like"/>
</dbReference>
<feature type="transmembrane region" description="Helical" evidence="1">
    <location>
        <begin position="20"/>
        <end position="42"/>
    </location>
</feature>
<dbReference type="PANTHER" id="PTHR34385">
    <property type="entry name" value="D-ALANYL-D-ALANINE CARBOXYPEPTIDASE"/>
    <property type="match status" value="1"/>
</dbReference>
<dbReference type="GO" id="GO:0006508">
    <property type="term" value="P:proteolysis"/>
    <property type="evidence" value="ECO:0007669"/>
    <property type="project" value="InterPro"/>
</dbReference>
<keyword evidence="1" id="KW-0472">Membrane</keyword>
<dbReference type="Proteomes" id="UP000176800">
    <property type="component" value="Unassembled WGS sequence"/>
</dbReference>
<accession>A0A1G2U4Q9</accession>
<dbReference type="InterPro" id="IPR003709">
    <property type="entry name" value="VanY-like_core_dom"/>
</dbReference>
<dbReference type="InterPro" id="IPR058193">
    <property type="entry name" value="VanY/YodJ_core_dom"/>
</dbReference>
<evidence type="ECO:0000256" key="1">
    <source>
        <dbReference type="SAM" id="Phobius"/>
    </source>
</evidence>
<dbReference type="SUPFAM" id="SSF55166">
    <property type="entry name" value="Hedgehog/DD-peptidase"/>
    <property type="match status" value="1"/>
</dbReference>
<dbReference type="PANTHER" id="PTHR34385:SF1">
    <property type="entry name" value="PEPTIDOGLYCAN L-ALANYL-D-GLUTAMATE ENDOPEPTIDASE CWLK"/>
    <property type="match status" value="1"/>
</dbReference>
<dbReference type="InterPro" id="IPR009045">
    <property type="entry name" value="Zn_M74/Hedgehog-like"/>
</dbReference>
<feature type="domain" description="D-alanyl-D-alanine carboxypeptidase-like core" evidence="2">
    <location>
        <begin position="164"/>
        <end position="282"/>
    </location>
</feature>
<dbReference type="EMBL" id="MHWE01000013">
    <property type="protein sequence ID" value="OHB03812.1"/>
    <property type="molecule type" value="Genomic_DNA"/>
</dbReference>
<comment type="caution">
    <text evidence="3">The sequence shown here is derived from an EMBL/GenBank/DDBJ whole genome shotgun (WGS) entry which is preliminary data.</text>
</comment>
<reference evidence="3 4" key="1">
    <citation type="journal article" date="2016" name="Nat. Commun.">
        <title>Thousands of microbial genomes shed light on interconnected biogeochemical processes in an aquifer system.</title>
        <authorList>
            <person name="Anantharaman K."/>
            <person name="Brown C.T."/>
            <person name="Hug L.A."/>
            <person name="Sharon I."/>
            <person name="Castelle C.J."/>
            <person name="Probst A.J."/>
            <person name="Thomas B.C."/>
            <person name="Singh A."/>
            <person name="Wilkins M.J."/>
            <person name="Karaoz U."/>
            <person name="Brodie E.L."/>
            <person name="Williams K.H."/>
            <person name="Hubbard S.S."/>
            <person name="Banfield J.F."/>
        </authorList>
    </citation>
    <scope>NUCLEOTIDE SEQUENCE [LARGE SCALE GENOMIC DNA]</scope>
</reference>
<dbReference type="CDD" id="cd14852">
    <property type="entry name" value="LD-carboxypeptidase"/>
    <property type="match status" value="1"/>
</dbReference>
<evidence type="ECO:0000313" key="3">
    <source>
        <dbReference type="EMBL" id="OHB03812.1"/>
    </source>
</evidence>